<accession>A0AAI9T7N6</accession>
<comment type="caution">
    <text evidence="3">The sequence shown here is derived from an EMBL/GenBank/DDBJ whole genome shotgun (WGS) entry which is preliminary data.</text>
</comment>
<dbReference type="Proteomes" id="UP001227192">
    <property type="component" value="Unassembled WGS sequence"/>
</dbReference>
<dbReference type="PANTHER" id="PTHR11439:SF483">
    <property type="entry name" value="PEPTIDE SYNTHASE GLIP-LIKE, PUTATIVE (AFU_ORTHOLOGUE AFUA_3G12920)-RELATED"/>
    <property type="match status" value="1"/>
</dbReference>
<dbReference type="EMBL" id="LACB01000784">
    <property type="protein sequence ID" value="KAJ9481429.1"/>
    <property type="molecule type" value="Genomic_DNA"/>
</dbReference>
<protein>
    <recommendedName>
        <fullName evidence="2">Reverse transcriptase Ty1/copia-type domain-containing protein</fullName>
    </recommendedName>
</protein>
<keyword evidence="4" id="KW-1185">Reference proteome</keyword>
<evidence type="ECO:0000313" key="4">
    <source>
        <dbReference type="Proteomes" id="UP001227192"/>
    </source>
</evidence>
<evidence type="ECO:0000313" key="3">
    <source>
        <dbReference type="EMBL" id="KAJ9481429.1"/>
    </source>
</evidence>
<dbReference type="SUPFAM" id="SSF56672">
    <property type="entry name" value="DNA/RNA polymerases"/>
    <property type="match status" value="1"/>
</dbReference>
<name>A0AAI9T7N6_PENTH</name>
<dbReference type="InterPro" id="IPR043502">
    <property type="entry name" value="DNA/RNA_pol_sf"/>
</dbReference>
<feature type="region of interest" description="Disordered" evidence="1">
    <location>
        <begin position="1"/>
        <end position="31"/>
    </location>
</feature>
<dbReference type="Pfam" id="PF07727">
    <property type="entry name" value="RVT_2"/>
    <property type="match status" value="2"/>
</dbReference>
<organism evidence="3 4">
    <name type="scientific">Penicillium thymicola</name>
    <dbReference type="NCBI Taxonomy" id="293382"/>
    <lineage>
        <taxon>Eukaryota</taxon>
        <taxon>Fungi</taxon>
        <taxon>Dikarya</taxon>
        <taxon>Ascomycota</taxon>
        <taxon>Pezizomycotina</taxon>
        <taxon>Eurotiomycetes</taxon>
        <taxon>Eurotiomycetidae</taxon>
        <taxon>Eurotiales</taxon>
        <taxon>Aspergillaceae</taxon>
        <taxon>Penicillium</taxon>
    </lineage>
</organism>
<dbReference type="InterPro" id="IPR013103">
    <property type="entry name" value="RVT_2"/>
</dbReference>
<dbReference type="CDD" id="cd09272">
    <property type="entry name" value="RNase_HI_RT_Ty1"/>
    <property type="match status" value="1"/>
</dbReference>
<proteinExistence type="predicted"/>
<evidence type="ECO:0000259" key="2">
    <source>
        <dbReference type="Pfam" id="PF07727"/>
    </source>
</evidence>
<reference evidence="3" key="2">
    <citation type="journal article" date="2016" name="Fungal Biol.">
        <title>Ochratoxin A production by Penicillium thymicola.</title>
        <authorList>
            <person name="Nguyen H.D.T."/>
            <person name="McMullin D.R."/>
            <person name="Ponomareva E."/>
            <person name="Riley R."/>
            <person name="Pomraning K.R."/>
            <person name="Baker S.E."/>
            <person name="Seifert K.A."/>
        </authorList>
    </citation>
    <scope>NUCLEOTIDE SEQUENCE</scope>
    <source>
        <strain evidence="3">DAOM 180753</strain>
    </source>
</reference>
<reference evidence="3" key="1">
    <citation type="submission" date="2015-06" db="EMBL/GenBank/DDBJ databases">
        <authorList>
            <person name="Nguyen H."/>
        </authorList>
    </citation>
    <scope>NUCLEOTIDE SEQUENCE</scope>
    <source>
        <strain evidence="3">DAOM 180753</strain>
    </source>
</reference>
<feature type="domain" description="Reverse transcriptase Ty1/copia-type" evidence="2">
    <location>
        <begin position="137"/>
        <end position="233"/>
    </location>
</feature>
<dbReference type="AlphaFoldDB" id="A0AAI9T7N6"/>
<feature type="domain" description="Reverse transcriptase Ty1/copia-type" evidence="2">
    <location>
        <begin position="268"/>
        <end position="408"/>
    </location>
</feature>
<sequence>MQPRVDHDPSVPLTKPGDASEPLTNQPPLRRSTRIRKPSRAMLEHLAAHCAGLDPSETAVFADQMNEVVLSVFAAATGNKAATEAEDDNSVPINNKLTPRDFGYIPNGWVDAMNCVEREKWLTAAHIELKAQIKNGTWKTVDRKSNKTNRKPLTLRWVFDIKKDTGRYKARLVARGFNQIKDVDFHEVYAVVAKPMSFKVFCAIAAALNWFLHYIDIKTALLNADIKGTIYIELRENQVAGGAKQIAQQAKEIHAQELQELQEYMPPEDKVGLLMKAVHGLKQSPREWYILLHDALLSMGFQRIHADHSVFVKWLGTGKNRVPIYVLVYVDDVLVLTPSKKAVDAFFQELSKHFNLTDKGPVAEYLGMQVLRRLSPAGGWIALSQKKFIASLLRQYGMQNSKPVATPFNEKDPLVPNPSLTPATPAECKLYQEKVGKVIWLMVTTRADISYTAIQLAKHARNPGIQDEQALKRLFRYLVGTVDLCIWFNRPVSPDLCVSSQQLPLHGYCDADYVGPHSTNGLSTSGFVFHLAGGPISWASKKQACVALSSFESEYIAQALAVQEARWLILLLTELHMHKYALLDKPVVINADNTGAIALAKNPEYHARTKHIAVRYHFLRQETSSGSVVLQYVATQQQAADGLTKPLGATAFRRFVDQIGLRPSHVRRE</sequence>
<gene>
    <name evidence="3" type="ORF">VN97_g12048</name>
</gene>
<evidence type="ECO:0000256" key="1">
    <source>
        <dbReference type="SAM" id="MobiDB-lite"/>
    </source>
</evidence>
<dbReference type="PANTHER" id="PTHR11439">
    <property type="entry name" value="GAG-POL-RELATED RETROTRANSPOSON"/>
    <property type="match status" value="1"/>
</dbReference>